<gene>
    <name evidence="2" type="ORF">HETSPECPRED_000949</name>
</gene>
<evidence type="ECO:0000259" key="1">
    <source>
        <dbReference type="Pfam" id="PF07992"/>
    </source>
</evidence>
<dbReference type="AlphaFoldDB" id="A0A8H3EW35"/>
<evidence type="ECO:0000313" key="3">
    <source>
        <dbReference type="Proteomes" id="UP000664521"/>
    </source>
</evidence>
<reference evidence="2" key="1">
    <citation type="submission" date="2021-03" db="EMBL/GenBank/DDBJ databases">
        <authorList>
            <person name="Tagirdzhanova G."/>
        </authorList>
    </citation>
    <scope>NUCLEOTIDE SEQUENCE</scope>
</reference>
<dbReference type="GO" id="GO:0050660">
    <property type="term" value="F:flavin adenine dinucleotide binding"/>
    <property type="evidence" value="ECO:0007669"/>
    <property type="project" value="TreeGrafter"/>
</dbReference>
<dbReference type="InterPro" id="IPR023753">
    <property type="entry name" value="FAD/NAD-binding_dom"/>
</dbReference>
<evidence type="ECO:0000313" key="2">
    <source>
        <dbReference type="EMBL" id="CAF9912479.1"/>
    </source>
</evidence>
<dbReference type="PANTHER" id="PTHR43735:SF25">
    <property type="entry name" value="NAD(P)H DEHYDROGENASE 3"/>
    <property type="match status" value="1"/>
</dbReference>
<dbReference type="PRINTS" id="PR00411">
    <property type="entry name" value="PNDRDTASEI"/>
</dbReference>
<sequence length="390" mass="42116">MAVHDFVVVGASFAGLGAAHYLVKHTISKLETINPGQKYKVTLISTTDQFFYKIASPRTIASPDKIPVSKLFYPLADYFKAYPADRFELVVGTATGVNEQEKTVTVKRKDGATTAVHYNSLICATGSKSKSPLWSLQDDPQESIDEFKVFHEKLPEAETILVVGGGPAGAETAGEIAFAYPKKKITLLSGSTQLLTRLTGKSGSKVGKSAESYLANMGVTTIHNVRVKSTRPSGSQTVVSFDDGSKDMTVDLYIDATGGVRNSEWLPRSWLTSSSQVSVDEFTLRHTSVPNVYAIGDIASYSHLAVLDTHAVRPLASSIVEDLSPAPKPKQIPFKQIKTPTQLVPMGPKGGVGIIFGWRVPSLVVWGIKGRTYFVDKAEGTPAGTDYDKE</sequence>
<dbReference type="Pfam" id="PF07992">
    <property type="entry name" value="Pyr_redox_2"/>
    <property type="match status" value="1"/>
</dbReference>
<dbReference type="OrthoDB" id="202203at2759"/>
<keyword evidence="3" id="KW-1185">Reference proteome</keyword>
<dbReference type="GO" id="GO:0005737">
    <property type="term" value="C:cytoplasm"/>
    <property type="evidence" value="ECO:0007669"/>
    <property type="project" value="TreeGrafter"/>
</dbReference>
<dbReference type="PANTHER" id="PTHR43735">
    <property type="entry name" value="APOPTOSIS-INDUCING FACTOR 1"/>
    <property type="match status" value="1"/>
</dbReference>
<proteinExistence type="predicted"/>
<name>A0A8H3EW35_9LECA</name>
<dbReference type="PRINTS" id="PR00368">
    <property type="entry name" value="FADPNR"/>
</dbReference>
<dbReference type="GO" id="GO:0004174">
    <property type="term" value="F:electron-transferring-flavoprotein dehydrogenase activity"/>
    <property type="evidence" value="ECO:0007669"/>
    <property type="project" value="TreeGrafter"/>
</dbReference>
<dbReference type="EMBL" id="CAJPDS010000011">
    <property type="protein sequence ID" value="CAF9912479.1"/>
    <property type="molecule type" value="Genomic_DNA"/>
</dbReference>
<dbReference type="Proteomes" id="UP000664521">
    <property type="component" value="Unassembled WGS sequence"/>
</dbReference>
<organism evidence="2 3">
    <name type="scientific">Heterodermia speciosa</name>
    <dbReference type="NCBI Taxonomy" id="116794"/>
    <lineage>
        <taxon>Eukaryota</taxon>
        <taxon>Fungi</taxon>
        <taxon>Dikarya</taxon>
        <taxon>Ascomycota</taxon>
        <taxon>Pezizomycotina</taxon>
        <taxon>Lecanoromycetes</taxon>
        <taxon>OSLEUM clade</taxon>
        <taxon>Lecanoromycetidae</taxon>
        <taxon>Caliciales</taxon>
        <taxon>Physciaceae</taxon>
        <taxon>Heterodermia</taxon>
    </lineage>
</organism>
<dbReference type="InterPro" id="IPR036188">
    <property type="entry name" value="FAD/NAD-bd_sf"/>
</dbReference>
<feature type="domain" description="FAD/NAD(P)-binding" evidence="1">
    <location>
        <begin position="5"/>
        <end position="301"/>
    </location>
</feature>
<accession>A0A8H3EW35</accession>
<protein>
    <recommendedName>
        <fullName evidence="1">FAD/NAD(P)-binding domain-containing protein</fullName>
    </recommendedName>
</protein>
<comment type="caution">
    <text evidence="2">The sequence shown here is derived from an EMBL/GenBank/DDBJ whole genome shotgun (WGS) entry which is preliminary data.</text>
</comment>
<dbReference type="SUPFAM" id="SSF51905">
    <property type="entry name" value="FAD/NAD(P)-binding domain"/>
    <property type="match status" value="1"/>
</dbReference>
<dbReference type="Gene3D" id="3.50.50.100">
    <property type="match status" value="1"/>
</dbReference>